<dbReference type="PIRSF" id="PIRSF001439">
    <property type="entry name" value="CryM"/>
    <property type="match status" value="1"/>
</dbReference>
<dbReference type="KEGG" id="mico:GDR74_17935"/>
<dbReference type="InterPro" id="IPR036291">
    <property type="entry name" value="NAD(P)-bd_dom_sf"/>
</dbReference>
<dbReference type="Proteomes" id="UP000325614">
    <property type="component" value="Chromosome"/>
</dbReference>
<accession>A0A5P9JYK0</accession>
<comment type="similarity">
    <text evidence="1">Belongs to the ornithine cyclodeaminase/mu-crystallin family.</text>
</comment>
<evidence type="ECO:0000313" key="2">
    <source>
        <dbReference type="EMBL" id="QFU17942.1"/>
    </source>
</evidence>
<protein>
    <submittedName>
        <fullName evidence="2">Ornithine cyclodeaminase family protein</fullName>
    </submittedName>
</protein>
<dbReference type="InterPro" id="IPR023401">
    <property type="entry name" value="ODC_N"/>
</dbReference>
<dbReference type="SUPFAM" id="SSF51735">
    <property type="entry name" value="NAD(P)-binding Rossmann-fold domains"/>
    <property type="match status" value="1"/>
</dbReference>
<dbReference type="RefSeq" id="WP_152587573.1">
    <property type="nucleotide sequence ID" value="NZ_CP045423.1"/>
</dbReference>
<sequence length="330" mass="35069">MRVIASAEIDRVLAFPDLVEALGAAFRADMVTPVRHHHEIERTGGRGTLLLMPSWTGPATADAFVGVKVVSVFPENGRKNLPSVMGSYLLMDGGTGEPVAVLDGTRLTVWRTAAASALAARHLARADAGRMVMVGAGALAPFLIRAHMSQRPIREVSLWNHRPEKAEEVAAQLRGEGLPVSAATDLEAAVREADLVSCATLSTAPIVRGAWLKEGAHLDLVGAFNLKMREADDEALRRGQVYIDTEAAKTEGGDVAVAIRSGAIAEGHVRGTLSDLCRRPPQRDDRTITVFKSVGTALEDLAAAMLVWRRIGTAPQVIGQGVDSKPSTVA</sequence>
<evidence type="ECO:0000313" key="3">
    <source>
        <dbReference type="Proteomes" id="UP000325614"/>
    </source>
</evidence>
<dbReference type="FunFam" id="3.40.50.720:FF:000311">
    <property type="entry name" value="Ornithine cyclodeaminase"/>
    <property type="match status" value="1"/>
</dbReference>
<gene>
    <name evidence="2" type="ORF">GDR74_17935</name>
</gene>
<dbReference type="Gene3D" id="3.30.1780.10">
    <property type="entry name" value="ornithine cyclodeaminase, domain 1"/>
    <property type="match status" value="1"/>
</dbReference>
<dbReference type="InterPro" id="IPR003462">
    <property type="entry name" value="ODC_Mu_crystall"/>
</dbReference>
<dbReference type="GO" id="GO:0016491">
    <property type="term" value="F:oxidoreductase activity"/>
    <property type="evidence" value="ECO:0007669"/>
    <property type="project" value="UniProtKB-ARBA"/>
</dbReference>
<dbReference type="AlphaFoldDB" id="A0A5P9JYK0"/>
<proteinExistence type="inferred from homology"/>
<dbReference type="GO" id="GO:0005737">
    <property type="term" value="C:cytoplasm"/>
    <property type="evidence" value="ECO:0007669"/>
    <property type="project" value="TreeGrafter"/>
</dbReference>
<name>A0A5P9JYK0_9HYPH</name>
<keyword evidence="3" id="KW-1185">Reference proteome</keyword>
<dbReference type="PANTHER" id="PTHR13812">
    <property type="entry name" value="KETIMINE REDUCTASE MU-CRYSTALLIN"/>
    <property type="match status" value="1"/>
</dbReference>
<dbReference type="EMBL" id="CP045423">
    <property type="protein sequence ID" value="QFU17942.1"/>
    <property type="molecule type" value="Genomic_DNA"/>
</dbReference>
<dbReference type="NCBIfam" id="NF004793">
    <property type="entry name" value="PRK06141.1"/>
    <property type="match status" value="1"/>
</dbReference>
<reference evidence="2 3" key="1">
    <citation type="submission" date="2019-10" db="EMBL/GenBank/DDBJ databases">
        <title>Isolation, Identification of Microvirga thermotolerans HR1, a novel thermophilic bacterium and Comparative Genomics of the genus Microvirga.</title>
        <authorList>
            <person name="Li J."/>
            <person name="Zhang W."/>
            <person name="Lin M."/>
            <person name="Wang J."/>
        </authorList>
    </citation>
    <scope>NUCLEOTIDE SEQUENCE [LARGE SCALE GENOMIC DNA]</scope>
    <source>
        <strain evidence="2 3">HR1</strain>
    </source>
</reference>
<organism evidence="2 3">
    <name type="scientific">Microvirga thermotolerans</name>
    <dbReference type="NCBI Taxonomy" id="2651334"/>
    <lineage>
        <taxon>Bacteria</taxon>
        <taxon>Pseudomonadati</taxon>
        <taxon>Pseudomonadota</taxon>
        <taxon>Alphaproteobacteria</taxon>
        <taxon>Hyphomicrobiales</taxon>
        <taxon>Methylobacteriaceae</taxon>
        <taxon>Microvirga</taxon>
    </lineage>
</organism>
<dbReference type="GO" id="GO:0019752">
    <property type="term" value="P:carboxylic acid metabolic process"/>
    <property type="evidence" value="ECO:0007669"/>
    <property type="project" value="UniProtKB-ARBA"/>
</dbReference>
<dbReference type="PANTHER" id="PTHR13812:SF19">
    <property type="entry name" value="KETIMINE REDUCTASE MU-CRYSTALLIN"/>
    <property type="match status" value="1"/>
</dbReference>
<evidence type="ECO:0000256" key="1">
    <source>
        <dbReference type="ARBA" id="ARBA00008903"/>
    </source>
</evidence>
<dbReference type="Gene3D" id="3.40.50.720">
    <property type="entry name" value="NAD(P)-binding Rossmann-like Domain"/>
    <property type="match status" value="1"/>
</dbReference>
<dbReference type="Pfam" id="PF02423">
    <property type="entry name" value="OCD_Mu_crystall"/>
    <property type="match status" value="1"/>
</dbReference>